<protein>
    <submittedName>
        <fullName evidence="1">Ribosomal protein S18 acetylase RimI-like enzyme</fullName>
    </submittedName>
</protein>
<dbReference type="InterPro" id="IPR016181">
    <property type="entry name" value="Acyl_CoA_acyltransferase"/>
</dbReference>
<reference evidence="2" key="1">
    <citation type="submission" date="2020-07" db="EMBL/GenBank/DDBJ databases">
        <authorList>
            <person name="Partida-Martinez L."/>
            <person name="Huntemann M."/>
            <person name="Clum A."/>
            <person name="Wang J."/>
            <person name="Palaniappan K."/>
            <person name="Ritter S."/>
            <person name="Chen I.-M."/>
            <person name="Stamatis D."/>
            <person name="Reddy T."/>
            <person name="O'Malley R."/>
            <person name="Daum C."/>
            <person name="Shapiro N."/>
            <person name="Ivanova N."/>
            <person name="Kyrpides N."/>
            <person name="Woyke T."/>
        </authorList>
    </citation>
    <scope>NUCLEOTIDE SEQUENCE [LARGE SCALE GENOMIC DNA]</scope>
    <source>
        <strain evidence="2">AT2.8</strain>
    </source>
</reference>
<reference evidence="2" key="2">
    <citation type="submission" date="2020-08" db="EMBL/GenBank/DDBJ databases">
        <title>The Agave Microbiome: Exploring the role of microbial communities in plant adaptations to desert environments.</title>
        <authorList>
            <person name="Partida-Martinez L.P."/>
        </authorList>
    </citation>
    <scope>NUCLEOTIDE SEQUENCE [LARGE SCALE GENOMIC DNA]</scope>
    <source>
        <strain evidence="2">AT2.8</strain>
    </source>
</reference>
<organism evidence="1 2">
    <name type="scientific">Neobacillus niacini</name>
    <dbReference type="NCBI Taxonomy" id="86668"/>
    <lineage>
        <taxon>Bacteria</taxon>
        <taxon>Bacillati</taxon>
        <taxon>Bacillota</taxon>
        <taxon>Bacilli</taxon>
        <taxon>Bacillales</taxon>
        <taxon>Bacillaceae</taxon>
        <taxon>Neobacillus</taxon>
    </lineage>
</organism>
<dbReference type="Proteomes" id="UP000548423">
    <property type="component" value="Unassembled WGS sequence"/>
</dbReference>
<name>A0A852T7U4_9BACI</name>
<accession>A0A852T7U4</accession>
<comment type="caution">
    <text evidence="1">The sequence shown here is derived from an EMBL/GenBank/DDBJ whole genome shotgun (WGS) entry which is preliminary data.</text>
</comment>
<evidence type="ECO:0000313" key="2">
    <source>
        <dbReference type="Proteomes" id="UP000548423"/>
    </source>
</evidence>
<dbReference type="AlphaFoldDB" id="A0A852T7U4"/>
<dbReference type="GO" id="GO:0005840">
    <property type="term" value="C:ribosome"/>
    <property type="evidence" value="ECO:0007669"/>
    <property type="project" value="UniProtKB-KW"/>
</dbReference>
<proteinExistence type="predicted"/>
<dbReference type="EMBL" id="JACCBX010000002">
    <property type="protein sequence ID" value="NYE04281.1"/>
    <property type="molecule type" value="Genomic_DNA"/>
</dbReference>
<dbReference type="SUPFAM" id="SSF55729">
    <property type="entry name" value="Acyl-CoA N-acyltransferases (Nat)"/>
    <property type="match status" value="1"/>
</dbReference>
<gene>
    <name evidence="1" type="ORF">F4694_001025</name>
</gene>
<sequence>MISSILEMYPSVHAETDSDAVEFYRKYGFKITSLGEKYPGVERLLCEY</sequence>
<evidence type="ECO:0000313" key="1">
    <source>
        <dbReference type="EMBL" id="NYE04281.1"/>
    </source>
</evidence>